<evidence type="ECO:0000313" key="3">
    <source>
        <dbReference type="WBParaSite" id="nRc.2.0.1.t30330-RA"/>
    </source>
</evidence>
<keyword evidence="2" id="KW-1185">Reference proteome</keyword>
<sequence>MASPKRGANNAQYSEHKLKESQHHAPAFVYFIDKQAITDPCVVNCHIESIPLYHRLRGPCTAIDRYKDQAQWVRTCKRQEFQMRPWLNRPDVAFIGVVVVFCNVGVVSLPPDGNGVVDSVLVRRLFDFVRRLGGVVVVFSSVSSYP</sequence>
<keyword evidence="1" id="KW-0812">Transmembrane</keyword>
<evidence type="ECO:0000313" key="2">
    <source>
        <dbReference type="Proteomes" id="UP000887565"/>
    </source>
</evidence>
<feature type="transmembrane region" description="Helical" evidence="1">
    <location>
        <begin position="92"/>
        <end position="108"/>
    </location>
</feature>
<organism evidence="2 3">
    <name type="scientific">Romanomermis culicivorax</name>
    <name type="common">Nematode worm</name>
    <dbReference type="NCBI Taxonomy" id="13658"/>
    <lineage>
        <taxon>Eukaryota</taxon>
        <taxon>Metazoa</taxon>
        <taxon>Ecdysozoa</taxon>
        <taxon>Nematoda</taxon>
        <taxon>Enoplea</taxon>
        <taxon>Dorylaimia</taxon>
        <taxon>Mermithida</taxon>
        <taxon>Mermithoidea</taxon>
        <taxon>Mermithidae</taxon>
        <taxon>Romanomermis</taxon>
    </lineage>
</organism>
<dbReference type="WBParaSite" id="nRc.2.0.1.t30330-RA">
    <property type="protein sequence ID" value="nRc.2.0.1.t30330-RA"/>
    <property type="gene ID" value="nRc.2.0.1.g30330"/>
</dbReference>
<name>A0A915JVB1_ROMCU</name>
<accession>A0A915JVB1</accession>
<proteinExistence type="predicted"/>
<dbReference type="Proteomes" id="UP000887565">
    <property type="component" value="Unplaced"/>
</dbReference>
<keyword evidence="1" id="KW-1133">Transmembrane helix</keyword>
<dbReference type="AlphaFoldDB" id="A0A915JVB1"/>
<evidence type="ECO:0000256" key="1">
    <source>
        <dbReference type="SAM" id="Phobius"/>
    </source>
</evidence>
<reference evidence="3" key="1">
    <citation type="submission" date="2022-11" db="UniProtKB">
        <authorList>
            <consortium name="WormBaseParasite"/>
        </authorList>
    </citation>
    <scope>IDENTIFICATION</scope>
</reference>
<keyword evidence="1" id="KW-0472">Membrane</keyword>
<protein>
    <submittedName>
        <fullName evidence="3">Uncharacterized protein</fullName>
    </submittedName>
</protein>